<name>A0A9P6TER2_9BASI</name>
<dbReference type="Proteomes" id="UP000886653">
    <property type="component" value="Unassembled WGS sequence"/>
</dbReference>
<dbReference type="EMBL" id="MU167241">
    <property type="protein sequence ID" value="KAG0148013.1"/>
    <property type="molecule type" value="Genomic_DNA"/>
</dbReference>
<organism evidence="2 3">
    <name type="scientific">Cronartium quercuum f. sp. fusiforme G11</name>
    <dbReference type="NCBI Taxonomy" id="708437"/>
    <lineage>
        <taxon>Eukaryota</taxon>
        <taxon>Fungi</taxon>
        <taxon>Dikarya</taxon>
        <taxon>Basidiomycota</taxon>
        <taxon>Pucciniomycotina</taxon>
        <taxon>Pucciniomycetes</taxon>
        <taxon>Pucciniales</taxon>
        <taxon>Coleosporiaceae</taxon>
        <taxon>Cronartium</taxon>
    </lineage>
</organism>
<evidence type="ECO:0000313" key="3">
    <source>
        <dbReference type="Proteomes" id="UP000886653"/>
    </source>
</evidence>
<evidence type="ECO:0000313" key="2">
    <source>
        <dbReference type="EMBL" id="KAG0148013.1"/>
    </source>
</evidence>
<protein>
    <submittedName>
        <fullName evidence="2">Uncharacterized protein</fullName>
    </submittedName>
</protein>
<feature type="region of interest" description="Disordered" evidence="1">
    <location>
        <begin position="81"/>
        <end position="112"/>
    </location>
</feature>
<gene>
    <name evidence="2" type="ORF">CROQUDRAFT_434402</name>
</gene>
<evidence type="ECO:0000256" key="1">
    <source>
        <dbReference type="SAM" id="MobiDB-lite"/>
    </source>
</evidence>
<accession>A0A9P6TER2</accession>
<comment type="caution">
    <text evidence="2">The sequence shown here is derived from an EMBL/GenBank/DDBJ whole genome shotgun (WGS) entry which is preliminary data.</text>
</comment>
<proteinExistence type="predicted"/>
<keyword evidence="3" id="KW-1185">Reference proteome</keyword>
<dbReference type="AlphaFoldDB" id="A0A9P6TER2"/>
<reference evidence="2" key="1">
    <citation type="submission" date="2013-11" db="EMBL/GenBank/DDBJ databases">
        <title>Genome sequence of the fusiform rust pathogen reveals effectors for host alternation and coevolution with pine.</title>
        <authorList>
            <consortium name="DOE Joint Genome Institute"/>
            <person name="Smith K."/>
            <person name="Pendleton A."/>
            <person name="Kubisiak T."/>
            <person name="Anderson C."/>
            <person name="Salamov A."/>
            <person name="Aerts A."/>
            <person name="Riley R."/>
            <person name="Clum A."/>
            <person name="Lindquist E."/>
            <person name="Ence D."/>
            <person name="Campbell M."/>
            <person name="Kronenberg Z."/>
            <person name="Feau N."/>
            <person name="Dhillon B."/>
            <person name="Hamelin R."/>
            <person name="Burleigh J."/>
            <person name="Smith J."/>
            <person name="Yandell M."/>
            <person name="Nelson C."/>
            <person name="Grigoriev I."/>
            <person name="Davis J."/>
        </authorList>
    </citation>
    <scope>NUCLEOTIDE SEQUENCE</scope>
    <source>
        <strain evidence="2">G11</strain>
    </source>
</reference>
<sequence length="139" mass="16097">MPCFRAEQSSHPNVLSPLLNPYNISPVHSLFFTNLDTACQNRYCDCRWTTTRKFNYEGSDESYDRYQELYVGSMGEELYKPDQGNKLGPIQPAGRPMSGGAPERPLPPRFRRRLDDFTLPKLSTQEKVLTKYYPNIKQL</sequence>